<reference evidence="5" key="1">
    <citation type="submission" date="2020-11" db="EMBL/GenBank/DDBJ databases">
        <authorList>
            <consortium name="DOE Joint Genome Institute"/>
            <person name="Ahrendt S."/>
            <person name="Riley R."/>
            <person name="Andreopoulos W."/>
            <person name="Labutti K."/>
            <person name="Pangilinan J."/>
            <person name="Ruiz-Duenas F.J."/>
            <person name="Barrasa J.M."/>
            <person name="Sanchez-Garcia M."/>
            <person name="Camarero S."/>
            <person name="Miyauchi S."/>
            <person name="Serrano A."/>
            <person name="Linde D."/>
            <person name="Babiker R."/>
            <person name="Drula E."/>
            <person name="Ayuso-Fernandez I."/>
            <person name="Pacheco R."/>
            <person name="Padilla G."/>
            <person name="Ferreira P."/>
            <person name="Barriuso J."/>
            <person name="Kellner H."/>
            <person name="Castanera R."/>
            <person name="Alfaro M."/>
            <person name="Ramirez L."/>
            <person name="Pisabarro A.G."/>
            <person name="Kuo A."/>
            <person name="Tritt A."/>
            <person name="Lipzen A."/>
            <person name="He G."/>
            <person name="Yan M."/>
            <person name="Ng V."/>
            <person name="Cullen D."/>
            <person name="Martin F."/>
            <person name="Rosso M.-N."/>
            <person name="Henrissat B."/>
            <person name="Hibbett D."/>
            <person name="Martinez A.T."/>
            <person name="Grigoriev I.V."/>
        </authorList>
    </citation>
    <scope>NUCLEOTIDE SEQUENCE</scope>
    <source>
        <strain evidence="5">CIRM-BRFM 674</strain>
    </source>
</reference>
<keyword evidence="6" id="KW-1185">Reference proteome</keyword>
<feature type="domain" description="Tyrosine-protein phosphatase" evidence="3">
    <location>
        <begin position="75"/>
        <end position="399"/>
    </location>
</feature>
<gene>
    <name evidence="5" type="ORF">BDN70DRAFT_869809</name>
</gene>
<dbReference type="InterPro" id="IPR000387">
    <property type="entry name" value="Tyr_Pase_dom"/>
</dbReference>
<dbReference type="InterPro" id="IPR050348">
    <property type="entry name" value="Protein-Tyr_Phosphatase"/>
</dbReference>
<evidence type="ECO:0000256" key="1">
    <source>
        <dbReference type="ARBA" id="ARBA00009649"/>
    </source>
</evidence>
<dbReference type="EMBL" id="MU155130">
    <property type="protein sequence ID" value="KAF9486324.1"/>
    <property type="molecule type" value="Genomic_DNA"/>
</dbReference>
<dbReference type="InterPro" id="IPR003595">
    <property type="entry name" value="Tyr_Pase_cat"/>
</dbReference>
<dbReference type="AlphaFoldDB" id="A0A9P6D772"/>
<dbReference type="InterPro" id="IPR029021">
    <property type="entry name" value="Prot-tyrosine_phosphatase-like"/>
</dbReference>
<dbReference type="InterPro" id="IPR000242">
    <property type="entry name" value="PTP_cat"/>
</dbReference>
<organism evidence="5 6">
    <name type="scientific">Pholiota conissans</name>
    <dbReference type="NCBI Taxonomy" id="109636"/>
    <lineage>
        <taxon>Eukaryota</taxon>
        <taxon>Fungi</taxon>
        <taxon>Dikarya</taxon>
        <taxon>Basidiomycota</taxon>
        <taxon>Agaricomycotina</taxon>
        <taxon>Agaricomycetes</taxon>
        <taxon>Agaricomycetidae</taxon>
        <taxon>Agaricales</taxon>
        <taxon>Agaricineae</taxon>
        <taxon>Strophariaceae</taxon>
        <taxon>Pholiota</taxon>
    </lineage>
</organism>
<dbReference type="CDD" id="cd00047">
    <property type="entry name" value="PTPc"/>
    <property type="match status" value="1"/>
</dbReference>
<evidence type="ECO:0000256" key="2">
    <source>
        <dbReference type="SAM" id="MobiDB-lite"/>
    </source>
</evidence>
<evidence type="ECO:0000313" key="5">
    <source>
        <dbReference type="EMBL" id="KAF9486324.1"/>
    </source>
</evidence>
<evidence type="ECO:0000259" key="3">
    <source>
        <dbReference type="PROSITE" id="PS50055"/>
    </source>
</evidence>
<dbReference type="PROSITE" id="PS50056">
    <property type="entry name" value="TYR_PHOSPHATASE_2"/>
    <property type="match status" value="1"/>
</dbReference>
<feature type="region of interest" description="Disordered" evidence="2">
    <location>
        <begin position="41"/>
        <end position="60"/>
    </location>
</feature>
<sequence>MATSSSRQKLPAWLASAIGSKKHIAKGVHILAQRESTRVYARTRRGQYDDEDEPGDPAAEHYSTGVGMHHLHLHKNRYMDILPYDRTRVIVNHESDKYDAYTIEGRYLNANWVLERFGHKWWIAAQAPLKHTAHAFMSLILQPFVHPPHSSSTTRTSQIRTVVQLTRNVELGRKKADVYFPSEIGQSLILSPEEGCRAPPLKATLLQKRAIERAHCIHSTVSITPLQQTFSSNTTIDNQGDIVAPNSEPVIFEHLLYLSWPDHGVPDLEHRDSLLTFINLVDSINRDKSHCSLHPGSTSDHPCTELDPDPPVIIGCSAGIGRTGSFIAISSLLRKYGCLPTASNPSMPSAIHPSPLGPLPNDFKDDLVLLEIDSLREQRPGMVQKNEQALLIYEVLVDSFTAPSS</sequence>
<name>A0A9P6D772_9AGAR</name>
<evidence type="ECO:0000313" key="6">
    <source>
        <dbReference type="Proteomes" id="UP000807469"/>
    </source>
</evidence>
<dbReference type="PRINTS" id="PR00700">
    <property type="entry name" value="PRTYPHPHTASE"/>
</dbReference>
<proteinExistence type="inferred from homology"/>
<accession>A0A9P6D772</accession>
<dbReference type="PROSITE" id="PS50055">
    <property type="entry name" value="TYR_PHOSPHATASE_PTP"/>
    <property type="match status" value="1"/>
</dbReference>
<dbReference type="Proteomes" id="UP000807469">
    <property type="component" value="Unassembled WGS sequence"/>
</dbReference>
<dbReference type="Pfam" id="PF00102">
    <property type="entry name" value="Y_phosphatase"/>
    <property type="match status" value="1"/>
</dbReference>
<evidence type="ECO:0000259" key="4">
    <source>
        <dbReference type="PROSITE" id="PS50056"/>
    </source>
</evidence>
<dbReference type="GO" id="GO:0004725">
    <property type="term" value="F:protein tyrosine phosphatase activity"/>
    <property type="evidence" value="ECO:0007669"/>
    <property type="project" value="InterPro"/>
</dbReference>
<dbReference type="SMART" id="SM00194">
    <property type="entry name" value="PTPc"/>
    <property type="match status" value="1"/>
</dbReference>
<dbReference type="SUPFAM" id="SSF52799">
    <property type="entry name" value="(Phosphotyrosine protein) phosphatases II"/>
    <property type="match status" value="1"/>
</dbReference>
<dbReference type="Gene3D" id="3.90.190.10">
    <property type="entry name" value="Protein tyrosine phosphatase superfamily"/>
    <property type="match status" value="1"/>
</dbReference>
<protein>
    <submittedName>
        <fullName evidence="5">Phosphatases II</fullName>
    </submittedName>
</protein>
<comment type="similarity">
    <text evidence="1">Belongs to the protein-tyrosine phosphatase family. Non-receptor class subfamily.</text>
</comment>
<dbReference type="OrthoDB" id="10253954at2759"/>
<dbReference type="PANTHER" id="PTHR19134">
    <property type="entry name" value="RECEPTOR-TYPE TYROSINE-PROTEIN PHOSPHATASE"/>
    <property type="match status" value="1"/>
</dbReference>
<comment type="caution">
    <text evidence="5">The sequence shown here is derived from an EMBL/GenBank/DDBJ whole genome shotgun (WGS) entry which is preliminary data.</text>
</comment>
<dbReference type="PANTHER" id="PTHR19134:SF449">
    <property type="entry name" value="TYROSINE-PROTEIN PHOSPHATASE 1"/>
    <property type="match status" value="1"/>
</dbReference>
<dbReference type="SMART" id="SM00404">
    <property type="entry name" value="PTPc_motif"/>
    <property type="match status" value="1"/>
</dbReference>
<feature type="domain" description="Tyrosine specific protein phosphatases" evidence="4">
    <location>
        <begin position="275"/>
        <end position="390"/>
    </location>
</feature>